<organism evidence="1 2">
    <name type="scientific">Persea americana</name>
    <name type="common">Avocado</name>
    <dbReference type="NCBI Taxonomy" id="3435"/>
    <lineage>
        <taxon>Eukaryota</taxon>
        <taxon>Viridiplantae</taxon>
        <taxon>Streptophyta</taxon>
        <taxon>Embryophyta</taxon>
        <taxon>Tracheophyta</taxon>
        <taxon>Spermatophyta</taxon>
        <taxon>Magnoliopsida</taxon>
        <taxon>Magnoliidae</taxon>
        <taxon>Laurales</taxon>
        <taxon>Lauraceae</taxon>
        <taxon>Persea</taxon>
    </lineage>
</organism>
<name>A0ACC2LGR9_PERAE</name>
<sequence>MEQGQNEKIETREWDEVDFGSFGLGAAGREREGGRKAAWLLCTPHSFKSNIQVDPTTFQITCNRPPSCVESYSRVKKGVEARVNQNCLKQSAQAALLLASPAHEATTAAAAAKTPVKQQRQHGNRKTAMTAMAPPIFSYANHDSDQRCETLLRRQSARRDPVSPFPAVFFLCNSAVAALYLVLEIFFYSWPTSRSTLSNPIRWISSDHAN</sequence>
<evidence type="ECO:0000313" key="1">
    <source>
        <dbReference type="EMBL" id="KAJ8632297.1"/>
    </source>
</evidence>
<comment type="caution">
    <text evidence="1">The sequence shown here is derived from an EMBL/GenBank/DDBJ whole genome shotgun (WGS) entry which is preliminary data.</text>
</comment>
<accession>A0ACC2LGR9</accession>
<dbReference type="Proteomes" id="UP001234297">
    <property type="component" value="Chromosome 8"/>
</dbReference>
<protein>
    <submittedName>
        <fullName evidence="1">Uncharacterized protein</fullName>
    </submittedName>
</protein>
<evidence type="ECO:0000313" key="2">
    <source>
        <dbReference type="Proteomes" id="UP001234297"/>
    </source>
</evidence>
<keyword evidence="2" id="KW-1185">Reference proteome</keyword>
<proteinExistence type="predicted"/>
<dbReference type="EMBL" id="CM056816">
    <property type="protein sequence ID" value="KAJ8632297.1"/>
    <property type="molecule type" value="Genomic_DNA"/>
</dbReference>
<gene>
    <name evidence="1" type="ORF">MRB53_025633</name>
</gene>
<reference evidence="1 2" key="1">
    <citation type="journal article" date="2022" name="Hortic Res">
        <title>A haplotype resolved chromosomal level avocado genome allows analysis of novel avocado genes.</title>
        <authorList>
            <person name="Nath O."/>
            <person name="Fletcher S.J."/>
            <person name="Hayward A."/>
            <person name="Shaw L.M."/>
            <person name="Masouleh A.K."/>
            <person name="Furtado A."/>
            <person name="Henry R.J."/>
            <person name="Mitter N."/>
        </authorList>
    </citation>
    <scope>NUCLEOTIDE SEQUENCE [LARGE SCALE GENOMIC DNA]</scope>
    <source>
        <strain evidence="2">cv. Hass</strain>
    </source>
</reference>